<organism evidence="1 2">
    <name type="scientific">Corchorus olitorius</name>
    <dbReference type="NCBI Taxonomy" id="93759"/>
    <lineage>
        <taxon>Eukaryota</taxon>
        <taxon>Viridiplantae</taxon>
        <taxon>Streptophyta</taxon>
        <taxon>Embryophyta</taxon>
        <taxon>Tracheophyta</taxon>
        <taxon>Spermatophyta</taxon>
        <taxon>Magnoliopsida</taxon>
        <taxon>eudicotyledons</taxon>
        <taxon>Gunneridae</taxon>
        <taxon>Pentapetalae</taxon>
        <taxon>rosids</taxon>
        <taxon>malvids</taxon>
        <taxon>Malvales</taxon>
        <taxon>Malvaceae</taxon>
        <taxon>Grewioideae</taxon>
        <taxon>Apeibeae</taxon>
        <taxon>Corchorus</taxon>
    </lineage>
</organism>
<name>A0A1R3KI21_9ROSI</name>
<comment type="caution">
    <text evidence="1">The sequence shown here is derived from an EMBL/GenBank/DDBJ whole genome shotgun (WGS) entry which is preliminary data.</text>
</comment>
<evidence type="ECO:0000313" key="2">
    <source>
        <dbReference type="Proteomes" id="UP000187203"/>
    </source>
</evidence>
<sequence length="36" mass="4269">MSKRRKARANRGPMDEDEPRFITAEAKLWYDKMAAQ</sequence>
<gene>
    <name evidence="1" type="ORF">COLO4_07967</name>
</gene>
<evidence type="ECO:0000313" key="1">
    <source>
        <dbReference type="EMBL" id="OMP06694.1"/>
    </source>
</evidence>
<dbReference type="Proteomes" id="UP000187203">
    <property type="component" value="Unassembled WGS sequence"/>
</dbReference>
<dbReference type="AlphaFoldDB" id="A0A1R3KI21"/>
<reference evidence="2" key="1">
    <citation type="submission" date="2013-09" db="EMBL/GenBank/DDBJ databases">
        <title>Corchorus olitorius genome sequencing.</title>
        <authorList>
            <person name="Alam M."/>
            <person name="Haque M.S."/>
            <person name="Islam M.S."/>
            <person name="Emdad E.M."/>
            <person name="Islam M.M."/>
            <person name="Ahmed B."/>
            <person name="Halim A."/>
            <person name="Hossen Q.M.M."/>
            <person name="Hossain M.Z."/>
            <person name="Ahmed R."/>
            <person name="Khan M.M."/>
            <person name="Islam R."/>
            <person name="Rashid M.M."/>
            <person name="Khan S.A."/>
            <person name="Rahman M.S."/>
            <person name="Alam M."/>
            <person name="Yahiya A.S."/>
            <person name="Khan M.S."/>
            <person name="Azam M.S."/>
            <person name="Haque T."/>
            <person name="Lashkar M.Z.H."/>
            <person name="Akhand A.I."/>
            <person name="Morshed G."/>
            <person name="Roy S."/>
            <person name="Uddin K.S."/>
            <person name="Rabeya T."/>
            <person name="Hossain A.S."/>
            <person name="Chowdhury A."/>
            <person name="Snigdha A.R."/>
            <person name="Mortoza M.S."/>
            <person name="Matin S.A."/>
            <person name="Hoque S.M.E."/>
            <person name="Islam M.K."/>
            <person name="Roy D.K."/>
            <person name="Haider R."/>
            <person name="Moosa M.M."/>
            <person name="Elias S.M."/>
            <person name="Hasan A.M."/>
            <person name="Jahan S."/>
            <person name="Shafiuddin M."/>
            <person name="Mahmood N."/>
            <person name="Shommy N.S."/>
        </authorList>
    </citation>
    <scope>NUCLEOTIDE SEQUENCE [LARGE SCALE GENOMIC DNA]</scope>
    <source>
        <strain evidence="2">cv. O-4</strain>
    </source>
</reference>
<accession>A0A1R3KI21</accession>
<protein>
    <submittedName>
        <fullName evidence="1">Uncharacterized protein</fullName>
    </submittedName>
</protein>
<dbReference type="EMBL" id="AWUE01013531">
    <property type="protein sequence ID" value="OMP06694.1"/>
    <property type="molecule type" value="Genomic_DNA"/>
</dbReference>
<proteinExistence type="predicted"/>
<keyword evidence="2" id="KW-1185">Reference proteome</keyword>